<dbReference type="Pfam" id="PF17221">
    <property type="entry name" value="COMMD1_N"/>
    <property type="match status" value="1"/>
</dbReference>
<gene>
    <name evidence="3" type="ORF">FNF29_00385</name>
</gene>
<sequence length="220" mass="22724">MAARFDLSHDLDAAHLGALLKGIVRMHVIKDSSVTPALLQEAAFDGSGMPPALQAAVMAAFEAVLCAAAKEAWTPEKLAAFVSAEAECSAETAEALRAFWEANRTRCRTALVQRAAWGETPLRVAWRVEIEAGASQSLRKQASEASDAAGSDAAADAGGEAEGEATASVEITLAGRAAPGQRAGEGAQSRGALSFKASREALVMLRDRLAEAEAAAAAMC</sequence>
<keyword evidence="4" id="KW-1185">Reference proteome</keyword>
<name>A0A5A8CV70_CAFRO</name>
<organism evidence="3 4">
    <name type="scientific">Cafeteria roenbergensis</name>
    <name type="common">Marine flagellate</name>
    <dbReference type="NCBI Taxonomy" id="33653"/>
    <lineage>
        <taxon>Eukaryota</taxon>
        <taxon>Sar</taxon>
        <taxon>Stramenopiles</taxon>
        <taxon>Bigyra</taxon>
        <taxon>Opalozoa</taxon>
        <taxon>Bicosoecida</taxon>
        <taxon>Cafeteriaceae</taxon>
        <taxon>Cafeteria</taxon>
    </lineage>
</organism>
<feature type="compositionally biased region" description="Low complexity" evidence="1">
    <location>
        <begin position="143"/>
        <end position="166"/>
    </location>
</feature>
<feature type="domain" description="COMMD1 N-terminal" evidence="2">
    <location>
        <begin position="13"/>
        <end position="108"/>
    </location>
</feature>
<evidence type="ECO:0000313" key="4">
    <source>
        <dbReference type="Proteomes" id="UP000323011"/>
    </source>
</evidence>
<evidence type="ECO:0000256" key="1">
    <source>
        <dbReference type="SAM" id="MobiDB-lite"/>
    </source>
</evidence>
<accession>A0A5A8CV70</accession>
<reference evidence="3 4" key="1">
    <citation type="submission" date="2019-07" db="EMBL/GenBank/DDBJ databases">
        <title>Genomes of Cafeteria roenbergensis.</title>
        <authorList>
            <person name="Fischer M.G."/>
            <person name="Hackl T."/>
            <person name="Roman M."/>
        </authorList>
    </citation>
    <scope>NUCLEOTIDE SEQUENCE [LARGE SCALE GENOMIC DNA]</scope>
    <source>
        <strain evidence="3 4">BVI</strain>
    </source>
</reference>
<feature type="region of interest" description="Disordered" evidence="1">
    <location>
        <begin position="141"/>
        <end position="166"/>
    </location>
</feature>
<evidence type="ECO:0000259" key="2">
    <source>
        <dbReference type="Pfam" id="PF17221"/>
    </source>
</evidence>
<proteinExistence type="predicted"/>
<protein>
    <recommendedName>
        <fullName evidence="2">COMMD1 N-terminal domain-containing protein</fullName>
    </recommendedName>
</protein>
<evidence type="ECO:0000313" key="3">
    <source>
        <dbReference type="EMBL" id="KAA0157033.1"/>
    </source>
</evidence>
<dbReference type="InterPro" id="IPR033776">
    <property type="entry name" value="COMMD1_N"/>
</dbReference>
<dbReference type="Proteomes" id="UP000323011">
    <property type="component" value="Unassembled WGS sequence"/>
</dbReference>
<dbReference type="EMBL" id="VLTN01000002">
    <property type="protein sequence ID" value="KAA0157033.1"/>
    <property type="molecule type" value="Genomic_DNA"/>
</dbReference>
<comment type="caution">
    <text evidence="3">The sequence shown here is derived from an EMBL/GenBank/DDBJ whole genome shotgun (WGS) entry which is preliminary data.</text>
</comment>
<dbReference type="AlphaFoldDB" id="A0A5A8CV70"/>